<name>G8PCX7_PEDCP</name>
<dbReference type="eggNOG" id="COG4471">
    <property type="taxonomic scope" value="Bacteria"/>
</dbReference>
<dbReference type="STRING" id="701521.PECL_839"/>
<dbReference type="Proteomes" id="UP000005444">
    <property type="component" value="Chromosome"/>
</dbReference>
<dbReference type="HOGENOM" id="CLU_159890_2_1_9"/>
<reference evidence="2 3" key="1">
    <citation type="journal article" date="2012" name="J. Bacteriol.">
        <title>Complete Genome Sequence of the Beer Spoilage Organism Pediococcus claussenii ATCC BAA-344T.</title>
        <authorList>
            <person name="Pittet V."/>
            <person name="Abegunde T."/>
            <person name="Marfleet T."/>
            <person name="Haakensen M."/>
            <person name="Morrow K."/>
            <person name="Jayaprakash T."/>
            <person name="Schroeder K."/>
            <person name="Trost B."/>
            <person name="Byrns S."/>
            <person name="Bergsveinson J."/>
            <person name="Kusalik A."/>
            <person name="Ziola B."/>
        </authorList>
    </citation>
    <scope>NUCLEOTIDE SEQUENCE [LARGE SCALE GENOMIC DNA]</scope>
    <source>
        <strain evidence="2 3">ATCC BAA-344</strain>
    </source>
</reference>
<evidence type="ECO:0000313" key="3">
    <source>
        <dbReference type="Proteomes" id="UP000005444"/>
    </source>
</evidence>
<dbReference type="InterPro" id="IPR016979">
    <property type="entry name" value="DUF2129"/>
</dbReference>
<dbReference type="KEGG" id="pce:PECL_839"/>
<gene>
    <name evidence="2" type="ordered locus">PECL_839</name>
</gene>
<proteinExistence type="predicted"/>
<dbReference type="RefSeq" id="WP_014215309.1">
    <property type="nucleotide sequence ID" value="NC_016605.1"/>
</dbReference>
<organism evidence="2 3">
    <name type="scientific">Pediococcus claussenii (strain ATCC BAA-344 / DSM 14800 / JCM 18046 / KCTC 3811 / LMG 21948 / P06)</name>
    <dbReference type="NCBI Taxonomy" id="701521"/>
    <lineage>
        <taxon>Bacteria</taxon>
        <taxon>Bacillati</taxon>
        <taxon>Bacillota</taxon>
        <taxon>Bacilli</taxon>
        <taxon>Lactobacillales</taxon>
        <taxon>Lactobacillaceae</taxon>
        <taxon>Pediococcus</taxon>
    </lineage>
</organism>
<dbReference type="AlphaFoldDB" id="G8PCX7"/>
<accession>G8PCX7</accession>
<keyword evidence="1" id="KW-0963">Cytoplasm</keyword>
<dbReference type="EMBL" id="CP003137">
    <property type="protein sequence ID" value="AEV95112.1"/>
    <property type="molecule type" value="Genomic_DNA"/>
</dbReference>
<sequence length="83" mass="9687">MEFNQRENITVFISNLKKVNQLKRFGSLFYVSKEQKYAILYTDQANAVGTVRKIKSLNFVKSAYISPRSKLKTVYRDDDMLEG</sequence>
<dbReference type="PATRIC" id="fig|701521.8.peg.791"/>
<keyword evidence="3" id="KW-1185">Reference proteome</keyword>
<dbReference type="Pfam" id="PF09902">
    <property type="entry name" value="DUF2129"/>
    <property type="match status" value="1"/>
</dbReference>
<evidence type="ECO:0000313" key="2">
    <source>
        <dbReference type="EMBL" id="AEV95112.1"/>
    </source>
</evidence>
<protein>
    <submittedName>
        <fullName evidence="2">Uncharacterized protein</fullName>
    </submittedName>
</protein>
<evidence type="ECO:0000256" key="1">
    <source>
        <dbReference type="ARBA" id="ARBA00022490"/>
    </source>
</evidence>